<dbReference type="EMBL" id="RJTM01000109">
    <property type="protein sequence ID" value="RNL82784.1"/>
    <property type="molecule type" value="Genomic_DNA"/>
</dbReference>
<feature type="transmembrane region" description="Helical" evidence="1">
    <location>
        <begin position="6"/>
        <end position="26"/>
    </location>
</feature>
<reference evidence="2 3" key="1">
    <citation type="submission" date="2018-10" db="EMBL/GenBank/DDBJ databases">
        <title>Sinomicrobium pectinilyticum sp. nov., a pectinase-producing bacterium isolated from alkaline and saline soil, and emended description of the genus Sinomicrobium.</title>
        <authorList>
            <person name="Cheng B."/>
            <person name="Li C."/>
            <person name="Lai Q."/>
            <person name="Du M."/>
            <person name="Shao Z."/>
            <person name="Xu P."/>
            <person name="Yang C."/>
        </authorList>
    </citation>
    <scope>NUCLEOTIDE SEQUENCE [LARGE SCALE GENOMIC DNA]</scope>
    <source>
        <strain evidence="2 3">5DNS001</strain>
    </source>
</reference>
<keyword evidence="1" id="KW-1133">Transmembrane helix</keyword>
<sequence>MFTTGQLIFAIFFFIAFVMVIFFSYRKDKRLHARHYSGSIKILIGFILFLVILFVLKSWVKS</sequence>
<gene>
    <name evidence="2" type="ORF">ED312_16695</name>
</gene>
<accession>A0A3N0E4K7</accession>
<protein>
    <submittedName>
        <fullName evidence="2">Uncharacterized protein</fullName>
    </submittedName>
</protein>
<evidence type="ECO:0000256" key="1">
    <source>
        <dbReference type="SAM" id="Phobius"/>
    </source>
</evidence>
<keyword evidence="1" id="KW-0812">Transmembrane</keyword>
<organism evidence="2 3">
    <name type="scientific">Sinomicrobium pectinilyticum</name>
    <dbReference type="NCBI Taxonomy" id="1084421"/>
    <lineage>
        <taxon>Bacteria</taxon>
        <taxon>Pseudomonadati</taxon>
        <taxon>Bacteroidota</taxon>
        <taxon>Flavobacteriia</taxon>
        <taxon>Flavobacteriales</taxon>
        <taxon>Flavobacteriaceae</taxon>
        <taxon>Sinomicrobium</taxon>
    </lineage>
</organism>
<evidence type="ECO:0000313" key="3">
    <source>
        <dbReference type="Proteomes" id="UP000267469"/>
    </source>
</evidence>
<dbReference type="RefSeq" id="WP_123217157.1">
    <property type="nucleotide sequence ID" value="NZ_RJTM01000109.1"/>
</dbReference>
<keyword evidence="1" id="KW-0472">Membrane</keyword>
<comment type="caution">
    <text evidence="2">The sequence shown here is derived from an EMBL/GenBank/DDBJ whole genome shotgun (WGS) entry which is preliminary data.</text>
</comment>
<dbReference type="AlphaFoldDB" id="A0A3N0E4K7"/>
<keyword evidence="3" id="KW-1185">Reference proteome</keyword>
<dbReference type="Proteomes" id="UP000267469">
    <property type="component" value="Unassembled WGS sequence"/>
</dbReference>
<proteinExistence type="predicted"/>
<feature type="transmembrane region" description="Helical" evidence="1">
    <location>
        <begin position="38"/>
        <end position="60"/>
    </location>
</feature>
<evidence type="ECO:0000313" key="2">
    <source>
        <dbReference type="EMBL" id="RNL82784.1"/>
    </source>
</evidence>
<name>A0A3N0E4K7_SINP1</name>